<name>A0ACC0VSQ0_9STRA</name>
<reference evidence="1 2" key="1">
    <citation type="journal article" date="2022" name="bioRxiv">
        <title>The genome of the oomycete Peronosclerospora sorghi, a cosmopolitan pathogen of maize and sorghum, is inflated with dispersed pseudogenes.</title>
        <authorList>
            <person name="Fletcher K."/>
            <person name="Martin F."/>
            <person name="Isakeit T."/>
            <person name="Cavanaugh K."/>
            <person name="Magill C."/>
            <person name="Michelmore R."/>
        </authorList>
    </citation>
    <scope>NUCLEOTIDE SEQUENCE [LARGE SCALE GENOMIC DNA]</scope>
    <source>
        <strain evidence="1">P6</strain>
    </source>
</reference>
<proteinExistence type="predicted"/>
<dbReference type="EMBL" id="CM047586">
    <property type="protein sequence ID" value="KAI9909533.1"/>
    <property type="molecule type" value="Genomic_DNA"/>
</dbReference>
<accession>A0ACC0VSQ0</accession>
<organism evidence="1 2">
    <name type="scientific">Peronosclerospora sorghi</name>
    <dbReference type="NCBI Taxonomy" id="230839"/>
    <lineage>
        <taxon>Eukaryota</taxon>
        <taxon>Sar</taxon>
        <taxon>Stramenopiles</taxon>
        <taxon>Oomycota</taxon>
        <taxon>Peronosporomycetes</taxon>
        <taxon>Peronosporales</taxon>
        <taxon>Peronosporaceae</taxon>
        <taxon>Peronosclerospora</taxon>
    </lineage>
</organism>
<protein>
    <submittedName>
        <fullName evidence="1">Uncharacterized protein</fullName>
    </submittedName>
</protein>
<evidence type="ECO:0000313" key="1">
    <source>
        <dbReference type="EMBL" id="KAI9909533.1"/>
    </source>
</evidence>
<gene>
    <name evidence="1" type="ORF">PsorP6_014488</name>
</gene>
<sequence>MIAPHLLHKCEEFLLHPTVRALPLANRVDFLEKKGLSPEEITHCLTRLERCNGLSQLVRHTAHYLTENDDARSRSTSKWVAHSPRQLLQFVIKEYGVMTMLLMLLGYGYVQFRRQKTERMLLRYEAEKTQRKKRKNMRVEALLAVLKDQQTQYDQAAKLLRARFASCMAAKEEAAKRTDALKFSASKERQTREVELQALQSELLELKRAVLDKYMHPSVDEKVMEINTLPKALNSKRSVTDRRNVQVVQTTSQCLESSKPTDVPCAEVMQTHRTAATLGKTDTRDQRSMSLEEIVAMFLRGHVEDELSTATSYRLLLASS</sequence>
<comment type="caution">
    <text evidence="1">The sequence shown here is derived from an EMBL/GenBank/DDBJ whole genome shotgun (WGS) entry which is preliminary data.</text>
</comment>
<keyword evidence="2" id="KW-1185">Reference proteome</keyword>
<evidence type="ECO:0000313" key="2">
    <source>
        <dbReference type="Proteomes" id="UP001163321"/>
    </source>
</evidence>
<dbReference type="Proteomes" id="UP001163321">
    <property type="component" value="Chromosome 7"/>
</dbReference>